<dbReference type="EMBL" id="MN739956">
    <property type="protein sequence ID" value="QHT79917.1"/>
    <property type="molecule type" value="Genomic_DNA"/>
</dbReference>
<keyword evidence="1" id="KW-1133">Transmembrane helix</keyword>
<feature type="transmembrane region" description="Helical" evidence="1">
    <location>
        <begin position="143"/>
        <end position="160"/>
    </location>
</feature>
<feature type="transmembrane region" description="Helical" evidence="1">
    <location>
        <begin position="7"/>
        <end position="24"/>
    </location>
</feature>
<dbReference type="AlphaFoldDB" id="A0A6C0HHN5"/>
<name>A0A6C0HHN5_9ZZZZ</name>
<feature type="transmembrane region" description="Helical" evidence="1">
    <location>
        <begin position="36"/>
        <end position="59"/>
    </location>
</feature>
<reference evidence="2" key="1">
    <citation type="journal article" date="2020" name="Nature">
        <title>Giant virus diversity and host interactions through global metagenomics.</title>
        <authorList>
            <person name="Schulz F."/>
            <person name="Roux S."/>
            <person name="Paez-Espino D."/>
            <person name="Jungbluth S."/>
            <person name="Walsh D.A."/>
            <person name="Denef V.J."/>
            <person name="McMahon K.D."/>
            <person name="Konstantinidis K.T."/>
            <person name="Eloe-Fadrosh E.A."/>
            <person name="Kyrpides N.C."/>
            <person name="Woyke T."/>
        </authorList>
    </citation>
    <scope>NUCLEOTIDE SEQUENCE</scope>
    <source>
        <strain evidence="2">GVMAG-M-3300023184-105</strain>
    </source>
</reference>
<protein>
    <submittedName>
        <fullName evidence="2">Uncharacterized protein</fullName>
    </submittedName>
</protein>
<keyword evidence="1" id="KW-0812">Transmembrane</keyword>
<evidence type="ECO:0000256" key="1">
    <source>
        <dbReference type="SAM" id="Phobius"/>
    </source>
</evidence>
<keyword evidence="1" id="KW-0472">Membrane</keyword>
<organism evidence="2">
    <name type="scientific">viral metagenome</name>
    <dbReference type="NCBI Taxonomy" id="1070528"/>
    <lineage>
        <taxon>unclassified sequences</taxon>
        <taxon>metagenomes</taxon>
        <taxon>organismal metagenomes</taxon>
    </lineage>
</organism>
<accession>A0A6C0HHN5</accession>
<sequence length="162" mass="18790">MKVVNCIGIAHLIGVIIENLYGFIFPHNILFDKLYAISFISIPFSWILFNDECIISYIVKRCNNPKYVLGTTPQIASDIPVIFTNPIVSYRMFHVNTLLRITSICIVNGRTCHIPCGIFGPSILLYLAYVNDIEHEWNYRKICYPRFHVIAAVYFTWFLYSL</sequence>
<evidence type="ECO:0000313" key="2">
    <source>
        <dbReference type="EMBL" id="QHT79917.1"/>
    </source>
</evidence>
<proteinExistence type="predicted"/>